<evidence type="ECO:0000256" key="7">
    <source>
        <dbReference type="ARBA" id="ARBA00022989"/>
    </source>
</evidence>
<dbReference type="InterPro" id="IPR050508">
    <property type="entry name" value="Methyltransf_Superfamily"/>
</dbReference>
<dbReference type="STRING" id="669874.A0A1E4TZT4"/>
<dbReference type="PANTHER" id="PTHR42912:SF83">
    <property type="entry name" value="METHYLTRANSFERASE TYPE 11 DOMAIN-CONTAINING PROTEIN"/>
    <property type="match status" value="1"/>
</dbReference>
<feature type="domain" description="Methyltransferase type 12" evidence="11">
    <location>
        <begin position="250"/>
        <end position="361"/>
    </location>
</feature>
<dbReference type="Proteomes" id="UP000094236">
    <property type="component" value="Unassembled WGS sequence"/>
</dbReference>
<organism evidence="12 13">
    <name type="scientific">Pachysolen tannophilus NRRL Y-2460</name>
    <dbReference type="NCBI Taxonomy" id="669874"/>
    <lineage>
        <taxon>Eukaryota</taxon>
        <taxon>Fungi</taxon>
        <taxon>Dikarya</taxon>
        <taxon>Ascomycota</taxon>
        <taxon>Saccharomycotina</taxon>
        <taxon>Pichiomycetes</taxon>
        <taxon>Pachysolenaceae</taxon>
        <taxon>Pachysolen</taxon>
    </lineage>
</organism>
<evidence type="ECO:0000313" key="12">
    <source>
        <dbReference type="EMBL" id="ODV97283.1"/>
    </source>
</evidence>
<keyword evidence="9 10" id="KW-0472">Membrane</keyword>
<dbReference type="GO" id="GO:0008168">
    <property type="term" value="F:methyltransferase activity"/>
    <property type="evidence" value="ECO:0007669"/>
    <property type="project" value="UniProtKB-KW"/>
</dbReference>
<name>A0A1E4TZT4_PACTA</name>
<dbReference type="InterPro" id="IPR029063">
    <property type="entry name" value="SAM-dependent_MTases_sf"/>
</dbReference>
<sequence>MIPRRLAIGVFERRLVNVSFVRNYRVTPFLLNVGSNRGSIFKTKRNSTRNSVEEELEQTQEYKDAINSGSWIKKYGAIARTRTFQKKMIKWYILGYAMFVAYGIRYFQKEYVKDKEKESLVAKFKQNNGELSEWEQLRLKELNREVIRTTDSLKLQEYHKLKDEHDARLAKAATQEERDAIGEFNPKAEDISIDAGPKTFESKILPPKDLTDFYNGIAPKYDSEIGFEETLSFVGKRRKWVMEQIYGDVLEVACGTGRNIKYLDLDNISSITFLDTSEKMMEITNEKFREQYPDFKKVAFVVGKAEQLLNLASGEKNSTSTDLKPKVKYDTIIETFGLCSHEDPVLALQNMSKLLKPGGRIILLEHGRGTYDFINNILDNRAHKHSETWGCRWNLDIGELVDRSGLEIISEKRLHFGTTWCIVAKNPWDPKKKGEIGFVEKYFSKAPKEELVQK</sequence>
<comment type="subcellular location">
    <subcellularLocation>
        <location evidence="1">Mitochondrion inner membrane</location>
        <topology evidence="1">Single-pass membrane protein</topology>
    </subcellularLocation>
</comment>
<evidence type="ECO:0000256" key="9">
    <source>
        <dbReference type="ARBA" id="ARBA00023136"/>
    </source>
</evidence>
<keyword evidence="8" id="KW-0496">Mitochondrion</keyword>
<dbReference type="PANTHER" id="PTHR42912">
    <property type="entry name" value="METHYLTRANSFERASE"/>
    <property type="match status" value="1"/>
</dbReference>
<proteinExistence type="inferred from homology"/>
<keyword evidence="4" id="KW-0808">Transferase</keyword>
<evidence type="ECO:0000256" key="8">
    <source>
        <dbReference type="ARBA" id="ARBA00023128"/>
    </source>
</evidence>
<keyword evidence="5 10" id="KW-0812">Transmembrane</keyword>
<accession>A0A1E4TZT4</accession>
<evidence type="ECO:0000256" key="2">
    <source>
        <dbReference type="ARBA" id="ARBA00009725"/>
    </source>
</evidence>
<evidence type="ECO:0000256" key="1">
    <source>
        <dbReference type="ARBA" id="ARBA00004434"/>
    </source>
</evidence>
<evidence type="ECO:0000256" key="5">
    <source>
        <dbReference type="ARBA" id="ARBA00022692"/>
    </source>
</evidence>
<dbReference type="OrthoDB" id="416496at2759"/>
<dbReference type="InterPro" id="IPR013217">
    <property type="entry name" value="Methyltransf_12"/>
</dbReference>
<evidence type="ECO:0000256" key="4">
    <source>
        <dbReference type="ARBA" id="ARBA00022679"/>
    </source>
</evidence>
<keyword evidence="3" id="KW-0489">Methyltransferase</keyword>
<dbReference type="GO" id="GO:0032259">
    <property type="term" value="P:methylation"/>
    <property type="evidence" value="ECO:0007669"/>
    <property type="project" value="UniProtKB-KW"/>
</dbReference>
<keyword evidence="7 10" id="KW-1133">Transmembrane helix</keyword>
<evidence type="ECO:0000313" key="13">
    <source>
        <dbReference type="Proteomes" id="UP000094236"/>
    </source>
</evidence>
<reference evidence="13" key="1">
    <citation type="submission" date="2016-05" db="EMBL/GenBank/DDBJ databases">
        <title>Comparative genomics of biotechnologically important yeasts.</title>
        <authorList>
            <consortium name="DOE Joint Genome Institute"/>
            <person name="Riley R."/>
            <person name="Haridas S."/>
            <person name="Wolfe K.H."/>
            <person name="Lopes M.R."/>
            <person name="Hittinger C.T."/>
            <person name="Goker M."/>
            <person name="Salamov A."/>
            <person name="Wisecaver J."/>
            <person name="Long T.M."/>
            <person name="Aerts A.L."/>
            <person name="Barry K."/>
            <person name="Choi C."/>
            <person name="Clum A."/>
            <person name="Coughlan A.Y."/>
            <person name="Deshpande S."/>
            <person name="Douglass A.P."/>
            <person name="Hanson S.J."/>
            <person name="Klenk H.-P."/>
            <person name="Labutti K."/>
            <person name="Lapidus A."/>
            <person name="Lindquist E."/>
            <person name="Lipzen A."/>
            <person name="Meier-Kolthoff J.P."/>
            <person name="Ohm R.A."/>
            <person name="Otillar R.P."/>
            <person name="Pangilinan J."/>
            <person name="Peng Y."/>
            <person name="Rokas A."/>
            <person name="Rosa C.A."/>
            <person name="Scheuner C."/>
            <person name="Sibirny A.A."/>
            <person name="Slot J.C."/>
            <person name="Stielow J.B."/>
            <person name="Sun H."/>
            <person name="Kurtzman C.P."/>
            <person name="Blackwell M."/>
            <person name="Grigoriev I.V."/>
            <person name="Jeffries T.W."/>
        </authorList>
    </citation>
    <scope>NUCLEOTIDE SEQUENCE [LARGE SCALE GENOMIC DNA]</scope>
    <source>
        <strain evidence="13">NRRL Y-2460</strain>
    </source>
</reference>
<keyword evidence="13" id="KW-1185">Reference proteome</keyword>
<dbReference type="FunFam" id="3.40.50.150:FF:000371">
    <property type="entry name" value="Methyltransferase OMS1, mitochondrial"/>
    <property type="match status" value="1"/>
</dbReference>
<comment type="similarity">
    <text evidence="2">Belongs to the methyltransferase superfamily. METL family.</text>
</comment>
<feature type="transmembrane region" description="Helical" evidence="10">
    <location>
        <begin position="89"/>
        <end position="107"/>
    </location>
</feature>
<protein>
    <recommendedName>
        <fullName evidence="11">Methyltransferase type 12 domain-containing protein</fullName>
    </recommendedName>
</protein>
<keyword evidence="6" id="KW-0999">Mitochondrion inner membrane</keyword>
<evidence type="ECO:0000259" key="11">
    <source>
        <dbReference type="Pfam" id="PF08242"/>
    </source>
</evidence>
<dbReference type="CDD" id="cd02440">
    <property type="entry name" value="AdoMet_MTases"/>
    <property type="match status" value="1"/>
</dbReference>
<evidence type="ECO:0000256" key="3">
    <source>
        <dbReference type="ARBA" id="ARBA00022603"/>
    </source>
</evidence>
<dbReference type="EMBL" id="KV454012">
    <property type="protein sequence ID" value="ODV97283.1"/>
    <property type="molecule type" value="Genomic_DNA"/>
</dbReference>
<gene>
    <name evidence="12" type="ORF">PACTADRAFT_32756</name>
</gene>
<dbReference type="Pfam" id="PF08242">
    <property type="entry name" value="Methyltransf_12"/>
    <property type="match status" value="1"/>
</dbReference>
<dbReference type="AlphaFoldDB" id="A0A1E4TZT4"/>
<evidence type="ECO:0000256" key="6">
    <source>
        <dbReference type="ARBA" id="ARBA00022792"/>
    </source>
</evidence>
<dbReference type="GO" id="GO:0005743">
    <property type="term" value="C:mitochondrial inner membrane"/>
    <property type="evidence" value="ECO:0007669"/>
    <property type="project" value="UniProtKB-SubCell"/>
</dbReference>
<dbReference type="SUPFAM" id="SSF53335">
    <property type="entry name" value="S-adenosyl-L-methionine-dependent methyltransferases"/>
    <property type="match status" value="1"/>
</dbReference>
<dbReference type="Gene3D" id="3.40.50.150">
    <property type="entry name" value="Vaccinia Virus protein VP39"/>
    <property type="match status" value="1"/>
</dbReference>
<evidence type="ECO:0000256" key="10">
    <source>
        <dbReference type="SAM" id="Phobius"/>
    </source>
</evidence>